<evidence type="ECO:0000313" key="2">
    <source>
        <dbReference type="Proteomes" id="UP000217199"/>
    </source>
</evidence>
<evidence type="ECO:0000313" key="1">
    <source>
        <dbReference type="EMBL" id="PAV15448.1"/>
    </source>
</evidence>
<keyword evidence="2" id="KW-1185">Reference proteome</keyword>
<dbReference type="EMBL" id="NBII01000010">
    <property type="protein sequence ID" value="PAV15448.1"/>
    <property type="molecule type" value="Genomic_DNA"/>
</dbReference>
<reference evidence="1 2" key="1">
    <citation type="journal article" date="2017" name="Mol. Ecol.">
        <title>Comparative and population genomic landscape of Phellinus noxius: A hypervariable fungus causing root rot in trees.</title>
        <authorList>
            <person name="Chung C.L."/>
            <person name="Lee T.J."/>
            <person name="Akiba M."/>
            <person name="Lee H.H."/>
            <person name="Kuo T.H."/>
            <person name="Liu D."/>
            <person name="Ke H.M."/>
            <person name="Yokoi T."/>
            <person name="Roa M.B."/>
            <person name="Lu M.J."/>
            <person name="Chang Y.Y."/>
            <person name="Ann P.J."/>
            <person name="Tsai J.N."/>
            <person name="Chen C.Y."/>
            <person name="Tzean S.S."/>
            <person name="Ota Y."/>
            <person name="Hattori T."/>
            <person name="Sahashi N."/>
            <person name="Liou R.F."/>
            <person name="Kikuchi T."/>
            <person name="Tsai I.J."/>
        </authorList>
    </citation>
    <scope>NUCLEOTIDE SEQUENCE [LARGE SCALE GENOMIC DNA]</scope>
    <source>
        <strain evidence="1 2">FFPRI411160</strain>
    </source>
</reference>
<dbReference type="AlphaFoldDB" id="A0A286U798"/>
<sequence length="84" mass="9455">MCMLHTPSSPGPCFFSVPKTPFVFSSLEKIGAKESTQHVYINGITTCWFMCYHVYPTHLSTSFHRNDGGVEISRFSGNFKMENG</sequence>
<accession>A0A286U798</accession>
<organism evidence="1 2">
    <name type="scientific">Pyrrhoderma noxium</name>
    <dbReference type="NCBI Taxonomy" id="2282107"/>
    <lineage>
        <taxon>Eukaryota</taxon>
        <taxon>Fungi</taxon>
        <taxon>Dikarya</taxon>
        <taxon>Basidiomycota</taxon>
        <taxon>Agaricomycotina</taxon>
        <taxon>Agaricomycetes</taxon>
        <taxon>Hymenochaetales</taxon>
        <taxon>Hymenochaetaceae</taxon>
        <taxon>Pyrrhoderma</taxon>
    </lineage>
</organism>
<protein>
    <submittedName>
        <fullName evidence="1">Uncharacterized protein</fullName>
    </submittedName>
</protein>
<comment type="caution">
    <text evidence="1">The sequence shown here is derived from an EMBL/GenBank/DDBJ whole genome shotgun (WGS) entry which is preliminary data.</text>
</comment>
<dbReference type="InParanoid" id="A0A286U798"/>
<gene>
    <name evidence="1" type="ORF">PNOK_0921200</name>
</gene>
<name>A0A286U798_9AGAM</name>
<proteinExistence type="predicted"/>
<dbReference type="Proteomes" id="UP000217199">
    <property type="component" value="Unassembled WGS sequence"/>
</dbReference>